<dbReference type="Proteomes" id="UP000646548">
    <property type="component" value="Unassembled WGS sequence"/>
</dbReference>
<dbReference type="PANTHER" id="PTHR22736:SF2">
    <property type="entry name" value="COILED-COIL DOMAIN-CONTAINING PROTEIN 66"/>
    <property type="match status" value="1"/>
</dbReference>
<dbReference type="Pfam" id="PF15236">
    <property type="entry name" value="CCDC66"/>
    <property type="match status" value="1"/>
</dbReference>
<dbReference type="GO" id="GO:0005874">
    <property type="term" value="C:microtubule"/>
    <property type="evidence" value="ECO:0007669"/>
    <property type="project" value="TreeGrafter"/>
</dbReference>
<feature type="region of interest" description="Disordered" evidence="2">
    <location>
        <begin position="158"/>
        <end position="199"/>
    </location>
</feature>
<feature type="compositionally biased region" description="Basic and acidic residues" evidence="2">
    <location>
        <begin position="603"/>
        <end position="616"/>
    </location>
</feature>
<evidence type="ECO:0000256" key="1">
    <source>
        <dbReference type="SAM" id="Coils"/>
    </source>
</evidence>
<accession>A0A834C8S6</accession>
<evidence type="ECO:0000259" key="3">
    <source>
        <dbReference type="Pfam" id="PF15236"/>
    </source>
</evidence>
<dbReference type="GO" id="GO:0060271">
    <property type="term" value="P:cilium assembly"/>
    <property type="evidence" value="ECO:0007669"/>
    <property type="project" value="TreeGrafter"/>
</dbReference>
<dbReference type="InterPro" id="IPR039183">
    <property type="entry name" value="CCD66"/>
</dbReference>
<feature type="region of interest" description="Disordered" evidence="2">
    <location>
        <begin position="784"/>
        <end position="804"/>
    </location>
</feature>
<comment type="caution">
    <text evidence="4">The sequence shown here is derived from an EMBL/GenBank/DDBJ whole genome shotgun (WGS) entry which is preliminary data.</text>
</comment>
<feature type="region of interest" description="Disordered" evidence="2">
    <location>
        <begin position="430"/>
        <end position="454"/>
    </location>
</feature>
<feature type="compositionally biased region" description="Polar residues" evidence="2">
    <location>
        <begin position="249"/>
        <end position="258"/>
    </location>
</feature>
<dbReference type="GO" id="GO:0008017">
    <property type="term" value="F:microtubule binding"/>
    <property type="evidence" value="ECO:0007669"/>
    <property type="project" value="TreeGrafter"/>
</dbReference>
<evidence type="ECO:0000313" key="4">
    <source>
        <dbReference type="EMBL" id="KAF6727363.1"/>
    </source>
</evidence>
<evidence type="ECO:0000256" key="2">
    <source>
        <dbReference type="SAM" id="MobiDB-lite"/>
    </source>
</evidence>
<feature type="compositionally biased region" description="Basic and acidic residues" evidence="2">
    <location>
        <begin position="119"/>
        <end position="130"/>
    </location>
</feature>
<organism evidence="4 5">
    <name type="scientific">Oryzias melastigma</name>
    <name type="common">Marine medaka</name>
    <dbReference type="NCBI Taxonomy" id="30732"/>
    <lineage>
        <taxon>Eukaryota</taxon>
        <taxon>Metazoa</taxon>
        <taxon>Chordata</taxon>
        <taxon>Craniata</taxon>
        <taxon>Vertebrata</taxon>
        <taxon>Euteleostomi</taxon>
        <taxon>Actinopterygii</taxon>
        <taxon>Neopterygii</taxon>
        <taxon>Teleostei</taxon>
        <taxon>Neoteleostei</taxon>
        <taxon>Acanthomorphata</taxon>
        <taxon>Ovalentaria</taxon>
        <taxon>Atherinomorphae</taxon>
        <taxon>Beloniformes</taxon>
        <taxon>Adrianichthyidae</taxon>
        <taxon>Oryziinae</taxon>
        <taxon>Oryzias</taxon>
    </lineage>
</organism>
<sequence length="804" mass="90744">MNIGDGLLFELEHGKPKLTLLNRGAEKRPAKPLSLRPRPSNLLSSRQPSCAKEVQGDEGPAQQQAGRHREIRSKTEGDASSAHSSIPITQTEGRKTKRHDQSRQDRVKLKTNKRCAAVRQKEGGTDEKEVLADGGLKDHTAALSNDQLQRILSTFQTSCGDKEGNETGPKSRCSEPMQRGEEGKEKAIETETTVNSQENISRASGCTFSWLEERLPHSKAASGAKKAQWRRDLDEQVEEKEHHSAHVRLQNQGGSTSRTEQHAAIRSSLRIGDVSPIEMEQNMEKKEEQRRHWLQELDCQRQEMMERRRREKLLRNQMEDRERWMAHFDSFQKRTPARAGAPLAEVQPCRAEQGGWEPSSSLSLAWDASNSCGADSLVGASVDSTSRCQTRSSYLRTMTSLLDPAQIEERERRRVKQLVQQTAIEAQMEERRKLREEEEAKTREEEEREEKRLGREREMLQRQYELETRKEKEQPDAGLHAISLQPDAGLHAISLQPDAGLHAISLQPDVGLHAISLQPDVGLHAISLQTFGGHKREAGSEDAGASSLRDTAIQTETTGSVQTLDVAVQYHPPPPRSTAPPNSRTAGKENLGEPAGDLYEPFARTERGRGGKRRPEWNTQRPSRRFVPASERYPPNLQRDRQRNRLKRQAELLALQERARPLKPELPSPHSQEPHLCSTSQLGRTSTPPCRKVETESRERSGSVFRPDRCWQPPHSPPPDLVPYVRTNEVRLDHLQLADTPPPHTNPGAPAHLRVPLTHTRRRQQQILRGLAQLRQGLLQKRKELEMDLNTPPPRTASASHSIL</sequence>
<feature type="region of interest" description="Disordered" evidence="2">
    <location>
        <begin position="14"/>
        <end position="130"/>
    </location>
</feature>
<feature type="region of interest" description="Disordered" evidence="2">
    <location>
        <begin position="663"/>
        <end position="721"/>
    </location>
</feature>
<dbReference type="GO" id="GO:0005929">
    <property type="term" value="C:cilium"/>
    <property type="evidence" value="ECO:0007669"/>
    <property type="project" value="TreeGrafter"/>
</dbReference>
<feature type="region of interest" description="Disordered" evidence="2">
    <location>
        <begin position="217"/>
        <end position="274"/>
    </location>
</feature>
<feature type="compositionally biased region" description="Basic and acidic residues" evidence="2">
    <location>
        <begin position="691"/>
        <end position="709"/>
    </location>
</feature>
<keyword evidence="1" id="KW-0175">Coiled coil</keyword>
<dbReference type="EMBL" id="WKFB01000306">
    <property type="protein sequence ID" value="KAF6727363.1"/>
    <property type="molecule type" value="Genomic_DNA"/>
</dbReference>
<feature type="compositionally biased region" description="Polar residues" evidence="2">
    <location>
        <begin position="677"/>
        <end position="688"/>
    </location>
</feature>
<gene>
    <name evidence="4" type="ORF">FQA47_005276</name>
</gene>
<feature type="compositionally biased region" description="Basic and acidic residues" evidence="2">
    <location>
        <begin position="178"/>
        <end position="189"/>
    </location>
</feature>
<name>A0A834C8S6_ORYME</name>
<feature type="compositionally biased region" description="Polar residues" evidence="2">
    <location>
        <begin position="81"/>
        <end position="91"/>
    </location>
</feature>
<feature type="compositionally biased region" description="Basic and acidic residues" evidence="2">
    <location>
        <begin position="99"/>
        <end position="108"/>
    </location>
</feature>
<feature type="domain" description="CCDC66" evidence="3">
    <location>
        <begin position="377"/>
        <end position="475"/>
    </location>
</feature>
<reference evidence="4" key="1">
    <citation type="journal article" name="BMC Genomics">
        <title>Long-read sequencing and de novo genome assembly of marine medaka (Oryzias melastigma).</title>
        <authorList>
            <person name="Liang P."/>
            <person name="Saqib H.S.A."/>
            <person name="Ni X."/>
            <person name="Shen Y."/>
        </authorList>
    </citation>
    <scope>NUCLEOTIDE SEQUENCE</scope>
    <source>
        <strain evidence="4">Bigg-433</strain>
    </source>
</reference>
<feature type="compositionally biased region" description="Basic and acidic residues" evidence="2">
    <location>
        <begin position="229"/>
        <end position="244"/>
    </location>
</feature>
<feature type="compositionally biased region" description="Low complexity" evidence="2">
    <location>
        <begin position="32"/>
        <end position="49"/>
    </location>
</feature>
<dbReference type="InterPro" id="IPR040467">
    <property type="entry name" value="CCDC66_dom"/>
</dbReference>
<evidence type="ECO:0000313" key="5">
    <source>
        <dbReference type="Proteomes" id="UP000646548"/>
    </source>
</evidence>
<proteinExistence type="predicted"/>
<dbReference type="PANTHER" id="PTHR22736">
    <property type="entry name" value="COILED-COIL DOMAIN-CONTAINING PROTEIN 66"/>
    <property type="match status" value="1"/>
</dbReference>
<protein>
    <submittedName>
        <fullName evidence="4">Coiled-coil domain-containing protein 66</fullName>
    </submittedName>
</protein>
<feature type="compositionally biased region" description="Polar residues" evidence="2">
    <location>
        <begin position="190"/>
        <end position="199"/>
    </location>
</feature>
<feature type="region of interest" description="Disordered" evidence="2">
    <location>
        <begin position="568"/>
        <end position="644"/>
    </location>
</feature>
<dbReference type="AlphaFoldDB" id="A0A834C8S6"/>
<feature type="coiled-coil region" evidence="1">
    <location>
        <begin position="283"/>
        <end position="321"/>
    </location>
</feature>